<evidence type="ECO:0000256" key="12">
    <source>
        <dbReference type="ARBA" id="ARBA00023212"/>
    </source>
</evidence>
<dbReference type="PROSITE" id="PS51283">
    <property type="entry name" value="DUSP"/>
    <property type="match status" value="2"/>
</dbReference>
<dbReference type="PROSITE" id="PS00972">
    <property type="entry name" value="USP_1"/>
    <property type="match status" value="1"/>
</dbReference>
<feature type="region of interest" description="Disordered" evidence="14">
    <location>
        <begin position="965"/>
        <end position="1012"/>
    </location>
</feature>
<protein>
    <recommendedName>
        <fullName evidence="5">ubiquitinyl hydrolase 1</fullName>
        <ecNumber evidence="5">3.4.19.12</ecNumber>
    </recommendedName>
</protein>
<feature type="compositionally biased region" description="Low complexity" evidence="14">
    <location>
        <begin position="284"/>
        <end position="305"/>
    </location>
</feature>
<dbReference type="GO" id="GO:0005813">
    <property type="term" value="C:centrosome"/>
    <property type="evidence" value="ECO:0007669"/>
    <property type="project" value="UniProtKB-SubCell"/>
</dbReference>
<dbReference type="CDD" id="cd02674">
    <property type="entry name" value="Peptidase_C19R"/>
    <property type="match status" value="1"/>
</dbReference>
<dbReference type="GO" id="GO:0048471">
    <property type="term" value="C:perinuclear region of cytoplasm"/>
    <property type="evidence" value="ECO:0007669"/>
    <property type="project" value="UniProtKB-SubCell"/>
</dbReference>
<dbReference type="GO" id="GO:0016579">
    <property type="term" value="P:protein deubiquitination"/>
    <property type="evidence" value="ECO:0007669"/>
    <property type="project" value="InterPro"/>
</dbReference>
<dbReference type="SUPFAM" id="SSF57850">
    <property type="entry name" value="RING/U-box"/>
    <property type="match status" value="1"/>
</dbReference>
<comment type="similarity">
    <text evidence="4">Belongs to the peptidase C19 family. USP20/USP33 subfamily.</text>
</comment>
<dbReference type="Gene3D" id="3.30.2230.10">
    <property type="entry name" value="DUSP-like"/>
    <property type="match status" value="2"/>
</dbReference>
<feature type="compositionally biased region" description="Low complexity" evidence="14">
    <location>
        <begin position="976"/>
        <end position="987"/>
    </location>
</feature>
<feature type="region of interest" description="Disordered" evidence="14">
    <location>
        <begin position="342"/>
        <end position="427"/>
    </location>
</feature>
<evidence type="ECO:0000256" key="3">
    <source>
        <dbReference type="ARBA" id="ARBA00004556"/>
    </source>
</evidence>
<keyword evidence="11" id="KW-0862">Zinc</keyword>
<evidence type="ECO:0000256" key="11">
    <source>
        <dbReference type="ARBA" id="ARBA00022833"/>
    </source>
</evidence>
<dbReference type="EC" id="3.4.19.12" evidence="5"/>
<dbReference type="Pfam" id="PF00443">
    <property type="entry name" value="UCH"/>
    <property type="match status" value="1"/>
</dbReference>
<proteinExistence type="inferred from homology"/>
<keyword evidence="6" id="KW-0963">Cytoplasm</keyword>
<keyword evidence="7" id="KW-0254">Endocytosis</keyword>
<evidence type="ECO:0000256" key="4">
    <source>
        <dbReference type="ARBA" id="ARBA00008269"/>
    </source>
</evidence>
<dbReference type="PANTHER" id="PTHR21646">
    <property type="entry name" value="UBIQUITIN CARBOXYL-TERMINAL HYDROLASE"/>
    <property type="match status" value="1"/>
</dbReference>
<evidence type="ECO:0000256" key="2">
    <source>
        <dbReference type="ARBA" id="ARBA00004300"/>
    </source>
</evidence>
<dbReference type="Pfam" id="PF02148">
    <property type="entry name" value="zf-UBP"/>
    <property type="match status" value="1"/>
</dbReference>
<dbReference type="GO" id="GO:0008270">
    <property type="term" value="F:zinc ion binding"/>
    <property type="evidence" value="ECO:0007669"/>
    <property type="project" value="UniProtKB-KW"/>
</dbReference>
<evidence type="ECO:0000256" key="14">
    <source>
        <dbReference type="SAM" id="MobiDB-lite"/>
    </source>
</evidence>
<dbReference type="InterPro" id="IPR013083">
    <property type="entry name" value="Znf_RING/FYVE/PHD"/>
</dbReference>
<dbReference type="InterPro" id="IPR038765">
    <property type="entry name" value="Papain-like_cys_pep_sf"/>
</dbReference>
<keyword evidence="10 13" id="KW-0863">Zinc-finger</keyword>
<name>A0A9P0CHQ5_9CUCU</name>
<dbReference type="PROSITE" id="PS00973">
    <property type="entry name" value="USP_2"/>
    <property type="match status" value="1"/>
</dbReference>
<dbReference type="InterPro" id="IPR028889">
    <property type="entry name" value="USP"/>
</dbReference>
<dbReference type="PROSITE" id="PS50235">
    <property type="entry name" value="USP_3"/>
    <property type="match status" value="1"/>
</dbReference>
<keyword evidence="9" id="KW-0677">Repeat</keyword>
<evidence type="ECO:0000259" key="15">
    <source>
        <dbReference type="PROSITE" id="PS50235"/>
    </source>
</evidence>
<dbReference type="Pfam" id="PF06337">
    <property type="entry name" value="DUSP"/>
    <property type="match status" value="1"/>
</dbReference>
<evidence type="ECO:0000259" key="17">
    <source>
        <dbReference type="PROSITE" id="PS51283"/>
    </source>
</evidence>
<keyword evidence="8" id="KW-0479">Metal-binding</keyword>
<dbReference type="InterPro" id="IPR006615">
    <property type="entry name" value="Pept_C19_DUSP"/>
</dbReference>
<evidence type="ECO:0000256" key="1">
    <source>
        <dbReference type="ARBA" id="ARBA00000707"/>
    </source>
</evidence>
<reference evidence="18" key="1">
    <citation type="submission" date="2022-01" db="EMBL/GenBank/DDBJ databases">
        <authorList>
            <person name="King R."/>
        </authorList>
    </citation>
    <scope>NUCLEOTIDE SEQUENCE</scope>
</reference>
<dbReference type="EMBL" id="OV651813">
    <property type="protein sequence ID" value="CAH1099399.1"/>
    <property type="molecule type" value="Genomic_DNA"/>
</dbReference>
<feature type="compositionally biased region" description="Polar residues" evidence="14">
    <location>
        <begin position="407"/>
        <end position="424"/>
    </location>
</feature>
<dbReference type="PROSITE" id="PS50271">
    <property type="entry name" value="ZF_UBP"/>
    <property type="match status" value="1"/>
</dbReference>
<evidence type="ECO:0000256" key="6">
    <source>
        <dbReference type="ARBA" id="ARBA00022490"/>
    </source>
</evidence>
<accession>A0A9P0CHQ5</accession>
<dbReference type="InterPro" id="IPR001607">
    <property type="entry name" value="Znf_UBP"/>
</dbReference>
<dbReference type="PANTHER" id="PTHR21646:SF86">
    <property type="entry name" value="UBIQUITIN CARBOXYL-TERMINAL HYDROLASE"/>
    <property type="match status" value="1"/>
</dbReference>
<dbReference type="SUPFAM" id="SSF54001">
    <property type="entry name" value="Cysteine proteinases"/>
    <property type="match status" value="1"/>
</dbReference>
<evidence type="ECO:0000256" key="7">
    <source>
        <dbReference type="ARBA" id="ARBA00022583"/>
    </source>
</evidence>
<keyword evidence="12" id="KW-0206">Cytoskeleton</keyword>
<evidence type="ECO:0000256" key="13">
    <source>
        <dbReference type="PROSITE-ProRule" id="PRU00502"/>
    </source>
</evidence>
<dbReference type="GO" id="GO:0006897">
    <property type="term" value="P:endocytosis"/>
    <property type="evidence" value="ECO:0007669"/>
    <property type="project" value="UniProtKB-KW"/>
</dbReference>
<evidence type="ECO:0000256" key="10">
    <source>
        <dbReference type="ARBA" id="ARBA00022771"/>
    </source>
</evidence>
<dbReference type="SMART" id="SM00695">
    <property type="entry name" value="DUSP"/>
    <property type="match status" value="2"/>
</dbReference>
<feature type="domain" description="USP" evidence="15">
    <location>
        <begin position="168"/>
        <end position="665"/>
    </location>
</feature>
<sequence>MVTCAHVAVAESINIDTLLNCSELVCADCDCHGPNLWICLYKNCLRIGCAEKSNDHSTLHNANHPTHCVHMNLSTKRIWCYECKKEVFVEPQSYNDSDQETETCTAMSRDSGHGSYSTLRTNTPERGPIDRALVGLTVGMSGDASDSSDGENEEAYPDYTHERPCGLVGLQNIGNTCYMNAALQALSNTEPLTKFFLECSYIVHLLSDGKKPGLSRTYQTLMRDIWIKKVNQGYVTPSGILYGIRNVHTMFRGYQQHDTQEFLRNFMDQLHEELKQLAPPELPSTSILSSSTWKTSSASTGSASSPEADTFSLAMEEPSHALLVENHAPFVESNHAQFKEPSAVPFVSSSGYDSSEGEYETCDSGVSERSSLSDDMERPPCNAKRRLSRCGSPNRRQRQRVQNSVVIDSQPTSSNSTSKQPSNKKQPKFRSIISDIFDGKLLSSVQCLTCDRISSRVETFQDLSLPIPSRDHLVVLHGRTTVQSTNVGATCSEALMPVQDGWVSWILSWLKSWFYGPTVTLHDCLAAFFSTDELKGDNMYSCEKCNKLRNGIKFSKVLQLPEVLCIHLKRFRHELMFSSKISSIVSFPLKGLEMRPYLHTECVSKISSYELFSVICHHGTAGGGHYTCFALNSGQWYEFDDQYVTKVSSDKVQSCEAYVLFYQKVNTIAEKIRVNAEDILENCTTKAKGLEEPLKRTYISRQWINRFYYCSEPGPIDNSDFLCQHGSVSPDRDIDINKIAMVIPHDVYQYLCSEFGGCAPFADLTVCPACAAMQNRLLLEMETFLQVSREAQSQDYPNTHYLSTSWYTQWHNFVQKRSQEPPGPIDNTKINPDQLDHKEAADVPESVWMFFYNIYGGGPELRIRPPDNPEIPEVRIKYCEKVESEESLPDTMHEQFDFISNHSTSTAKHHNDSVFINSSKVKKAEKKVIYGHGEPMETQENTKMNGISDESIKESDDEVMNRCENGFEENGVSDMPNNNVSSNIIESNPEEVEKEAEQEKKSHKRHRRRRKN</sequence>
<evidence type="ECO:0000256" key="8">
    <source>
        <dbReference type="ARBA" id="ARBA00022723"/>
    </source>
</evidence>
<feature type="domain" description="DUSP" evidence="17">
    <location>
        <begin position="775"/>
        <end position="867"/>
    </location>
</feature>
<evidence type="ECO:0000259" key="16">
    <source>
        <dbReference type="PROSITE" id="PS50271"/>
    </source>
</evidence>
<keyword evidence="19" id="KW-1185">Reference proteome</keyword>
<dbReference type="GO" id="GO:0004843">
    <property type="term" value="F:cysteine-type deubiquitinase activity"/>
    <property type="evidence" value="ECO:0007669"/>
    <property type="project" value="UniProtKB-EC"/>
</dbReference>
<feature type="domain" description="DUSP" evidence="17">
    <location>
        <begin position="667"/>
        <end position="766"/>
    </location>
</feature>
<feature type="compositionally biased region" description="Basic residues" evidence="14">
    <location>
        <begin position="1001"/>
        <end position="1012"/>
    </location>
</feature>
<dbReference type="Proteomes" id="UP001153636">
    <property type="component" value="Chromosome 1"/>
</dbReference>
<gene>
    <name evidence="18" type="ORF">PSYICH_LOCUS1392</name>
</gene>
<feature type="domain" description="UBP-type" evidence="16">
    <location>
        <begin position="2"/>
        <end position="107"/>
    </location>
</feature>
<organism evidence="18 19">
    <name type="scientific">Psylliodes chrysocephalus</name>
    <dbReference type="NCBI Taxonomy" id="3402493"/>
    <lineage>
        <taxon>Eukaryota</taxon>
        <taxon>Metazoa</taxon>
        <taxon>Ecdysozoa</taxon>
        <taxon>Arthropoda</taxon>
        <taxon>Hexapoda</taxon>
        <taxon>Insecta</taxon>
        <taxon>Pterygota</taxon>
        <taxon>Neoptera</taxon>
        <taxon>Endopterygota</taxon>
        <taxon>Coleoptera</taxon>
        <taxon>Polyphaga</taxon>
        <taxon>Cucujiformia</taxon>
        <taxon>Chrysomeloidea</taxon>
        <taxon>Chrysomelidae</taxon>
        <taxon>Galerucinae</taxon>
        <taxon>Alticini</taxon>
        <taxon>Psylliodes</taxon>
    </lineage>
</organism>
<evidence type="ECO:0000256" key="9">
    <source>
        <dbReference type="ARBA" id="ARBA00022737"/>
    </source>
</evidence>
<dbReference type="Gene3D" id="3.90.70.10">
    <property type="entry name" value="Cysteine proteinases"/>
    <property type="match status" value="2"/>
</dbReference>
<comment type="catalytic activity">
    <reaction evidence="1">
        <text>Thiol-dependent hydrolysis of ester, thioester, amide, peptide and isopeptide bonds formed by the C-terminal Gly of ubiquitin (a 76-residue protein attached to proteins as an intracellular targeting signal).</text>
        <dbReference type="EC" id="3.4.19.12"/>
    </reaction>
</comment>
<dbReference type="SUPFAM" id="SSF143791">
    <property type="entry name" value="DUSP-like"/>
    <property type="match status" value="2"/>
</dbReference>
<feature type="region of interest" description="Disordered" evidence="14">
    <location>
        <begin position="281"/>
        <end position="308"/>
    </location>
</feature>
<dbReference type="InterPro" id="IPR018200">
    <property type="entry name" value="USP_CS"/>
</dbReference>
<evidence type="ECO:0000313" key="18">
    <source>
        <dbReference type="EMBL" id="CAH1099399.1"/>
    </source>
</evidence>
<evidence type="ECO:0000256" key="5">
    <source>
        <dbReference type="ARBA" id="ARBA00012759"/>
    </source>
</evidence>
<dbReference type="InterPro" id="IPR001394">
    <property type="entry name" value="Peptidase_C19_UCH"/>
</dbReference>
<dbReference type="AlphaFoldDB" id="A0A9P0CHQ5"/>
<dbReference type="OrthoDB" id="73004at2759"/>
<evidence type="ECO:0000313" key="19">
    <source>
        <dbReference type="Proteomes" id="UP001153636"/>
    </source>
</evidence>
<dbReference type="InterPro" id="IPR050185">
    <property type="entry name" value="Ub_carboxyl-term_hydrolase"/>
</dbReference>
<comment type="subcellular location">
    <subcellularLocation>
        <location evidence="2">Cytoplasm</location>
        <location evidence="2">Cytoskeleton</location>
        <location evidence="2">Microtubule organizing center</location>
        <location evidence="2">Centrosome</location>
    </subcellularLocation>
    <subcellularLocation>
        <location evidence="3">Cytoplasm</location>
        <location evidence="3">Perinuclear region</location>
    </subcellularLocation>
</comment>
<dbReference type="InterPro" id="IPR035927">
    <property type="entry name" value="DUSP-like_sf"/>
</dbReference>
<dbReference type="Gene3D" id="3.30.40.10">
    <property type="entry name" value="Zinc/RING finger domain, C3HC4 (zinc finger)"/>
    <property type="match status" value="1"/>
</dbReference>